<sequence length="545" mass="59402">MDLSRRKLLIAGTLGGASLGCRDSREAASVEPLFVGQSPERGHLLRSAALLDHPIDERRKHGVVIVGGGAAGLSAAWRLHKAGMHDFVILELEPALGGTARSGALPRSAHPMGAHYLPTPPPECSELRSLLADLGLIVGYEHDGTPEYRTTAICAAPEERHFFHGTWHPGLYPADGETADEADQWARFWDRLRALDRARDGSGELLFRLPVRRSAGRLRGLDRMSMAAWLDEQGLTSWRLRWYVDYACRDDYGCTLDQTSAFAGLHHFLARGLEDTRDGALLTWPGGNGELLGALHDHLGAHLDMGERVLADHLVYAIDPERGRVRVRDLSAGRSVEIEAEAVLWAAPRFVLRHVLPRGRDPLAPEALSYAPWLVANLELTRSPGGVGASLAWDNVPVIEDPAARNLGYVLATHQEGRDQAIEAGAVITYYQPLAAADPQGLAEARALLLASDARELSEQVLRALEHMHPAIRRQLRALHLHRWGHAMIRPIPGLLFGGALDTARAPIGRVRACATDVGGLPLFEEAFYGALEAADWALARVGRG</sequence>
<evidence type="ECO:0000259" key="1">
    <source>
        <dbReference type="Pfam" id="PF01593"/>
    </source>
</evidence>
<dbReference type="PROSITE" id="PS51257">
    <property type="entry name" value="PROKAR_LIPOPROTEIN"/>
    <property type="match status" value="1"/>
</dbReference>
<dbReference type="Pfam" id="PF01593">
    <property type="entry name" value="Amino_oxidase"/>
    <property type="match status" value="1"/>
</dbReference>
<comment type="caution">
    <text evidence="2">The sequence shown here is derived from an EMBL/GenBank/DDBJ whole genome shotgun (WGS) entry which is preliminary data.</text>
</comment>
<dbReference type="GO" id="GO:0016491">
    <property type="term" value="F:oxidoreductase activity"/>
    <property type="evidence" value="ECO:0007669"/>
    <property type="project" value="InterPro"/>
</dbReference>
<proteinExistence type="predicted"/>
<dbReference type="EMBL" id="PVNK01000156">
    <property type="protein sequence ID" value="PRP97500.1"/>
    <property type="molecule type" value="Genomic_DNA"/>
</dbReference>
<dbReference type="InterPro" id="IPR002937">
    <property type="entry name" value="Amino_oxidase"/>
</dbReference>
<dbReference type="OrthoDB" id="231484at2"/>
<protein>
    <recommendedName>
        <fullName evidence="1">Amine oxidase domain-containing protein</fullName>
    </recommendedName>
</protein>
<dbReference type="PANTHER" id="PTHR42923:SF39">
    <property type="entry name" value="AMINO OXIDASE"/>
    <property type="match status" value="1"/>
</dbReference>
<keyword evidence="3" id="KW-1185">Reference proteome</keyword>
<reference evidence="2 3" key="1">
    <citation type="submission" date="2018-03" db="EMBL/GenBank/DDBJ databases">
        <title>Draft Genome Sequences of the Obligatory Marine Myxobacteria Enhygromyxa salina SWB005.</title>
        <authorList>
            <person name="Poehlein A."/>
            <person name="Moghaddam J.A."/>
            <person name="Harms H."/>
            <person name="Alanjari M."/>
            <person name="Koenig G.M."/>
            <person name="Daniel R."/>
            <person name="Schaeberle T.F."/>
        </authorList>
    </citation>
    <scope>NUCLEOTIDE SEQUENCE [LARGE SCALE GENOMIC DNA]</scope>
    <source>
        <strain evidence="2 3">SWB005</strain>
    </source>
</reference>
<dbReference type="Gene3D" id="3.90.660.20">
    <property type="entry name" value="Protoporphyrinogen oxidase, mitochondrial, domain 2"/>
    <property type="match status" value="1"/>
</dbReference>
<dbReference type="InterPro" id="IPR050464">
    <property type="entry name" value="Zeta_carotene_desat/Oxidored"/>
</dbReference>
<accession>A0A2S9XXP5</accession>
<evidence type="ECO:0000313" key="2">
    <source>
        <dbReference type="EMBL" id="PRP97500.1"/>
    </source>
</evidence>
<dbReference type="AlphaFoldDB" id="A0A2S9XXP5"/>
<evidence type="ECO:0000313" key="3">
    <source>
        <dbReference type="Proteomes" id="UP000237968"/>
    </source>
</evidence>
<gene>
    <name evidence="2" type="ORF">ENSA5_33930</name>
</gene>
<organism evidence="2 3">
    <name type="scientific">Enhygromyxa salina</name>
    <dbReference type="NCBI Taxonomy" id="215803"/>
    <lineage>
        <taxon>Bacteria</taxon>
        <taxon>Pseudomonadati</taxon>
        <taxon>Myxococcota</taxon>
        <taxon>Polyangia</taxon>
        <taxon>Nannocystales</taxon>
        <taxon>Nannocystaceae</taxon>
        <taxon>Enhygromyxa</taxon>
    </lineage>
</organism>
<dbReference type="PANTHER" id="PTHR42923">
    <property type="entry name" value="PROTOPORPHYRINOGEN OXIDASE"/>
    <property type="match status" value="1"/>
</dbReference>
<dbReference type="SUPFAM" id="SSF51905">
    <property type="entry name" value="FAD/NAD(P)-binding domain"/>
    <property type="match status" value="1"/>
</dbReference>
<name>A0A2S9XXP5_9BACT</name>
<dbReference type="RefSeq" id="WP_106392745.1">
    <property type="nucleotide sequence ID" value="NZ_PVNK01000156.1"/>
</dbReference>
<dbReference type="Proteomes" id="UP000237968">
    <property type="component" value="Unassembled WGS sequence"/>
</dbReference>
<dbReference type="InterPro" id="IPR036188">
    <property type="entry name" value="FAD/NAD-bd_sf"/>
</dbReference>
<feature type="domain" description="Amine oxidase" evidence="1">
    <location>
        <begin position="71"/>
        <end position="486"/>
    </location>
</feature>
<dbReference type="Gene3D" id="3.50.50.60">
    <property type="entry name" value="FAD/NAD(P)-binding domain"/>
    <property type="match status" value="2"/>
</dbReference>